<name>A0ABP7SZ05_9BURK</name>
<evidence type="ECO:0000313" key="2">
    <source>
        <dbReference type="EMBL" id="GAA4018072.1"/>
    </source>
</evidence>
<dbReference type="Gene3D" id="3.90.1300.10">
    <property type="entry name" value="Amidase signature (AS) domain"/>
    <property type="match status" value="1"/>
</dbReference>
<feature type="domain" description="Amidase" evidence="1">
    <location>
        <begin position="26"/>
        <end position="415"/>
    </location>
</feature>
<keyword evidence="3" id="KW-1185">Reference proteome</keyword>
<dbReference type="InterPro" id="IPR036928">
    <property type="entry name" value="AS_sf"/>
</dbReference>
<dbReference type="InterPro" id="IPR023631">
    <property type="entry name" value="Amidase_dom"/>
</dbReference>
<gene>
    <name evidence="2" type="ORF">GCM10022212_12310</name>
</gene>
<organism evidence="2 3">
    <name type="scientific">Actimicrobium antarcticum</name>
    <dbReference type="NCBI Taxonomy" id="1051899"/>
    <lineage>
        <taxon>Bacteria</taxon>
        <taxon>Pseudomonadati</taxon>
        <taxon>Pseudomonadota</taxon>
        <taxon>Betaproteobacteria</taxon>
        <taxon>Burkholderiales</taxon>
        <taxon>Oxalobacteraceae</taxon>
        <taxon>Actimicrobium</taxon>
    </lineage>
</organism>
<accession>A0ABP7SZ05</accession>
<dbReference type="PANTHER" id="PTHR11895">
    <property type="entry name" value="TRANSAMIDASE"/>
    <property type="match status" value="1"/>
</dbReference>
<dbReference type="Proteomes" id="UP001501353">
    <property type="component" value="Unassembled WGS sequence"/>
</dbReference>
<proteinExistence type="predicted"/>
<evidence type="ECO:0000313" key="3">
    <source>
        <dbReference type="Proteomes" id="UP001501353"/>
    </source>
</evidence>
<dbReference type="RefSeq" id="WP_344762386.1">
    <property type="nucleotide sequence ID" value="NZ_BAAAZE010000006.1"/>
</dbReference>
<dbReference type="Pfam" id="PF01425">
    <property type="entry name" value="Amidase"/>
    <property type="match status" value="1"/>
</dbReference>
<protein>
    <submittedName>
        <fullName evidence="2">Amidase</fullName>
    </submittedName>
</protein>
<dbReference type="PANTHER" id="PTHR11895:SF151">
    <property type="entry name" value="GLUTAMYL-TRNA(GLN) AMIDOTRANSFERASE SUBUNIT A"/>
    <property type="match status" value="1"/>
</dbReference>
<dbReference type="SUPFAM" id="SSF75304">
    <property type="entry name" value="Amidase signature (AS) enzymes"/>
    <property type="match status" value="1"/>
</dbReference>
<dbReference type="EMBL" id="BAAAZE010000006">
    <property type="protein sequence ID" value="GAA4018072.1"/>
    <property type="molecule type" value="Genomic_DNA"/>
</dbReference>
<comment type="caution">
    <text evidence="2">The sequence shown here is derived from an EMBL/GenBank/DDBJ whole genome shotgun (WGS) entry which is preliminary data.</text>
</comment>
<dbReference type="InterPro" id="IPR000120">
    <property type="entry name" value="Amidase"/>
</dbReference>
<sequence>MNQLAKLSVTEAAARIAEGSLTSVALIEACLARIAEREPLVGAWTFLDADKALAEARARDAEAPRGPLHGVPVGLKDIIDTASMPTGYGSPIYQGFQPRRNAPCVDQLLAAGAVILGKTVTTEFATYHPGKTANPCNLAHTPGGSSSGSAAAVADCQVPLSLGTQTAGSIIRPASFCGVIGYKPTHDAFDYAGLHPLAPSLDTLGVFVRSFADLSVVRQALSVRPVATAVTLPCATPPRIGFCRTSLWMQGDTVMRSRLEATAQQLAQAGAELVEITLPPSFTELVEAQTLIFCAEAVRGLDREWREQAELLSPELRDLLAVGRKYTPDMEAAAQRVAQRCRTELATLFGDVDVLLTPSSIGEAPLGLARTGDPLFNRIWTFLHVPCVTFPIGAGPNGLPLGAQVVGPHGADDKLIAAAWWMQQHVSHKAI</sequence>
<reference evidence="3" key="1">
    <citation type="journal article" date="2019" name="Int. J. Syst. Evol. Microbiol.">
        <title>The Global Catalogue of Microorganisms (GCM) 10K type strain sequencing project: providing services to taxonomists for standard genome sequencing and annotation.</title>
        <authorList>
            <consortium name="The Broad Institute Genomics Platform"/>
            <consortium name="The Broad Institute Genome Sequencing Center for Infectious Disease"/>
            <person name="Wu L."/>
            <person name="Ma J."/>
        </authorList>
    </citation>
    <scope>NUCLEOTIDE SEQUENCE [LARGE SCALE GENOMIC DNA]</scope>
    <source>
        <strain evidence="3">JCM 16673</strain>
    </source>
</reference>
<evidence type="ECO:0000259" key="1">
    <source>
        <dbReference type="Pfam" id="PF01425"/>
    </source>
</evidence>